<proteinExistence type="predicted"/>
<dbReference type="Proteomes" id="UP001500266">
    <property type="component" value="Unassembled WGS sequence"/>
</dbReference>
<protein>
    <submittedName>
        <fullName evidence="1">Uncharacterized protein</fullName>
    </submittedName>
</protein>
<sequence length="116" mass="12911">MPAPPPPELVQQCTPDTVIPQRERVTYLSHLATRLGMSMGLTTGIGVIDHEPVLNVIPLVWQGQPRRKAMTVGCRYDRRTGAWWFYRYDTGEAIAPANELVIAAHTITATIEETPT</sequence>
<evidence type="ECO:0000313" key="1">
    <source>
        <dbReference type="EMBL" id="GAA4140612.1"/>
    </source>
</evidence>
<reference evidence="2" key="1">
    <citation type="journal article" date="2019" name="Int. J. Syst. Evol. Microbiol.">
        <title>The Global Catalogue of Microorganisms (GCM) 10K type strain sequencing project: providing services to taxonomists for standard genome sequencing and annotation.</title>
        <authorList>
            <consortium name="The Broad Institute Genomics Platform"/>
            <consortium name="The Broad Institute Genome Sequencing Center for Infectious Disease"/>
            <person name="Wu L."/>
            <person name="Ma J."/>
        </authorList>
    </citation>
    <scope>NUCLEOTIDE SEQUENCE [LARGE SCALE GENOMIC DNA]</scope>
    <source>
        <strain evidence="2">JCM 17316</strain>
    </source>
</reference>
<keyword evidence="2" id="KW-1185">Reference proteome</keyword>
<name>A0ABP7YSE2_9ACTN</name>
<comment type="caution">
    <text evidence="1">The sequence shown here is derived from an EMBL/GenBank/DDBJ whole genome shotgun (WGS) entry which is preliminary data.</text>
</comment>
<evidence type="ECO:0000313" key="2">
    <source>
        <dbReference type="Proteomes" id="UP001500266"/>
    </source>
</evidence>
<dbReference type="EMBL" id="BAABDO010000034">
    <property type="protein sequence ID" value="GAA4140612.1"/>
    <property type="molecule type" value="Genomic_DNA"/>
</dbReference>
<gene>
    <name evidence="1" type="ORF">GCM10022416_27970</name>
</gene>
<accession>A0ABP7YSE2</accession>
<organism evidence="1 2">
    <name type="scientific">Actinomadura keratinilytica</name>
    <dbReference type="NCBI Taxonomy" id="547461"/>
    <lineage>
        <taxon>Bacteria</taxon>
        <taxon>Bacillati</taxon>
        <taxon>Actinomycetota</taxon>
        <taxon>Actinomycetes</taxon>
        <taxon>Streptosporangiales</taxon>
        <taxon>Thermomonosporaceae</taxon>
        <taxon>Actinomadura</taxon>
    </lineage>
</organism>